<evidence type="ECO:0000256" key="1">
    <source>
        <dbReference type="SAM" id="Coils"/>
    </source>
</evidence>
<dbReference type="Proteomes" id="UP000018745">
    <property type="component" value="Chromosome"/>
</dbReference>
<keyword evidence="1" id="KW-0175">Coiled coil</keyword>
<organism evidence="2 3">
    <name type="scientific">Mycoplasma ovis str. Michigan</name>
    <dbReference type="NCBI Taxonomy" id="1415773"/>
    <lineage>
        <taxon>Bacteria</taxon>
        <taxon>Bacillati</taxon>
        <taxon>Mycoplasmatota</taxon>
        <taxon>Mollicutes</taxon>
        <taxon>Mycoplasmataceae</taxon>
        <taxon>Mycoplasma</taxon>
    </lineage>
</organism>
<proteinExistence type="predicted"/>
<evidence type="ECO:0000313" key="2">
    <source>
        <dbReference type="EMBL" id="AHC40518.1"/>
    </source>
</evidence>
<feature type="coiled-coil region" evidence="1">
    <location>
        <begin position="102"/>
        <end position="188"/>
    </location>
</feature>
<gene>
    <name evidence="2" type="ORF">OVS_03935</name>
</gene>
<accession>A0ABM5P275</accession>
<name>A0ABM5P275_9MOLU</name>
<dbReference type="RefSeq" id="WP_024071544.1">
    <property type="nucleotide sequence ID" value="NC_023062.1"/>
</dbReference>
<feature type="coiled-coil region" evidence="1">
    <location>
        <begin position="42"/>
        <end position="69"/>
    </location>
</feature>
<keyword evidence="3" id="KW-1185">Reference proteome</keyword>
<evidence type="ECO:0000313" key="3">
    <source>
        <dbReference type="Proteomes" id="UP000018745"/>
    </source>
</evidence>
<evidence type="ECO:0008006" key="4">
    <source>
        <dbReference type="Google" id="ProtNLM"/>
    </source>
</evidence>
<dbReference type="EMBL" id="CP006935">
    <property type="protein sequence ID" value="AHC40518.1"/>
    <property type="molecule type" value="Genomic_DNA"/>
</dbReference>
<sequence>MSIFKVLMVALSGFVVGGTAIGISAKNFLNIENNGRILIEGEDEHAKELEKSERKINELQYEIEQNKRDWSIEEINYKNKLEARTRLLQELKAQKVTLEGGQKTLKESLEQQKALLEAIRKTVADLTGDGNSLEKNKAQLSEMEAKIIEQEGQIKQTQLEKEELEKTNENIQAEKGKMQQEKSDLIAKLTEFKNLEKIFEIFTKEQIALDQIKDIDSYEEKVKDIATKRMKSTRELRKQITDIVATLSNEIRSGKNIKIEKSQQINGGGSICYEDSREDVYGTHCVDNTRWVNGTYERKSIMGSEVEEKKFIETLTKILESLKDKEN</sequence>
<protein>
    <recommendedName>
        <fullName evidence="4">Chromosome partition protein Smc</fullName>
    </recommendedName>
</protein>
<reference evidence="2 3" key="1">
    <citation type="journal article" date="2014" name="Genome Announc.">
        <title>Complete Genome Sequence of Mycoplasma ovis Strain Michigan, a Hemoplasma of Sheep with Two Distinct 16S rRNA Genes.</title>
        <authorList>
            <person name="Deshuillers P.L."/>
            <person name="Santos A.P."/>
            <person name="do Nascimento N.C."/>
            <person name="Hampel J.A."/>
            <person name="Bergin I.L."/>
            <person name="Dyson M.C."/>
            <person name="Messick J.B."/>
        </authorList>
    </citation>
    <scope>NUCLEOTIDE SEQUENCE [LARGE SCALE GENOMIC DNA]</scope>
    <source>
        <strain evidence="2 3">Michigan</strain>
    </source>
</reference>